<reference evidence="6" key="1">
    <citation type="journal article" date="2019" name="Int. J. Syst. Evol. Microbiol.">
        <title>The Global Catalogue of Microorganisms (GCM) 10K type strain sequencing project: providing services to taxonomists for standard genome sequencing and annotation.</title>
        <authorList>
            <consortium name="The Broad Institute Genomics Platform"/>
            <consortium name="The Broad Institute Genome Sequencing Center for Infectious Disease"/>
            <person name="Wu L."/>
            <person name="Ma J."/>
        </authorList>
    </citation>
    <scope>NUCLEOTIDE SEQUENCE [LARGE SCALE GENOMIC DNA]</scope>
    <source>
        <strain evidence="6">JCM 13850</strain>
    </source>
</reference>
<keyword evidence="3" id="KW-0804">Transcription</keyword>
<evidence type="ECO:0000313" key="5">
    <source>
        <dbReference type="EMBL" id="GAA2153757.1"/>
    </source>
</evidence>
<dbReference type="InterPro" id="IPR019888">
    <property type="entry name" value="Tscrpt_reg_AsnC-like"/>
</dbReference>
<dbReference type="Gene3D" id="1.10.10.10">
    <property type="entry name" value="Winged helix-like DNA-binding domain superfamily/Winged helix DNA-binding domain"/>
    <property type="match status" value="2"/>
</dbReference>
<dbReference type="InterPro" id="IPR011008">
    <property type="entry name" value="Dimeric_a/b-barrel"/>
</dbReference>
<evidence type="ECO:0000313" key="6">
    <source>
        <dbReference type="Proteomes" id="UP001501020"/>
    </source>
</evidence>
<evidence type="ECO:0000256" key="1">
    <source>
        <dbReference type="ARBA" id="ARBA00023015"/>
    </source>
</evidence>
<sequence length="339" mass="37064">MAVEILEADDLDRQLIHALQLDGRASFSRIAEVLGVSDQTIARRYRRLRTRDLLRIVGVPSADSAAHGRWLLRLRCVPGAARDVAAVLARRPDTAWVQIVSGGTEVLCIARARSEDDSEQFLLDRLPRSARVADIAAHSVLHTYYGSPHRVRGLSALTPRQVRDLTLDPVPETADIGPLSDGDQRLLDVLARDGRAAQAELAAATGWSQSTVGRRLDRLRASGVLHYYAEFDLPYVGLHTAARLWASVPPADLAATGRALAGHPEVVFAAATTGSANLAVQVVCRDSRHLYRYLTERVAALKAVRQLETTPIVRNVKRAGTILDPAFRASRRPRPDAGR</sequence>
<dbReference type="SMART" id="SM00344">
    <property type="entry name" value="HTH_ASNC"/>
    <property type="match status" value="2"/>
</dbReference>
<feature type="domain" description="HTH asnC-type" evidence="4">
    <location>
        <begin position="179"/>
        <end position="239"/>
    </location>
</feature>
<dbReference type="InterPro" id="IPR000485">
    <property type="entry name" value="AsnC-type_HTH_dom"/>
</dbReference>
<dbReference type="PANTHER" id="PTHR30154">
    <property type="entry name" value="LEUCINE-RESPONSIVE REGULATORY PROTEIN"/>
    <property type="match status" value="1"/>
</dbReference>
<organism evidence="5 6">
    <name type="scientific">Actinomadura napierensis</name>
    <dbReference type="NCBI Taxonomy" id="267854"/>
    <lineage>
        <taxon>Bacteria</taxon>
        <taxon>Bacillati</taxon>
        <taxon>Actinomycetota</taxon>
        <taxon>Actinomycetes</taxon>
        <taxon>Streptosporangiales</taxon>
        <taxon>Thermomonosporaceae</taxon>
        <taxon>Actinomadura</taxon>
    </lineage>
</organism>
<dbReference type="PROSITE" id="PS50956">
    <property type="entry name" value="HTH_ASNC_2"/>
    <property type="match status" value="2"/>
</dbReference>
<feature type="domain" description="HTH asnC-type" evidence="4">
    <location>
        <begin position="8"/>
        <end position="49"/>
    </location>
</feature>
<accession>A0ABP5LX56</accession>
<comment type="caution">
    <text evidence="5">The sequence shown here is derived from an EMBL/GenBank/DDBJ whole genome shotgun (WGS) entry which is preliminary data.</text>
</comment>
<protein>
    <submittedName>
        <fullName evidence="5">Lrp/AsnC family transcriptional regulator</fullName>
    </submittedName>
</protein>
<gene>
    <name evidence="5" type="ORF">GCM10009727_60380</name>
</gene>
<dbReference type="PANTHER" id="PTHR30154:SF34">
    <property type="entry name" value="TRANSCRIPTIONAL REGULATOR AZLB"/>
    <property type="match status" value="1"/>
</dbReference>
<dbReference type="SUPFAM" id="SSF46785">
    <property type="entry name" value="Winged helix' DNA-binding domain"/>
    <property type="match status" value="2"/>
</dbReference>
<evidence type="ECO:0000256" key="2">
    <source>
        <dbReference type="ARBA" id="ARBA00023125"/>
    </source>
</evidence>
<dbReference type="Pfam" id="PF01037">
    <property type="entry name" value="AsnC_trans_reg"/>
    <property type="match status" value="1"/>
</dbReference>
<dbReference type="Proteomes" id="UP001501020">
    <property type="component" value="Unassembled WGS sequence"/>
</dbReference>
<dbReference type="Pfam" id="PF13404">
    <property type="entry name" value="HTH_AsnC-type"/>
    <property type="match status" value="2"/>
</dbReference>
<dbReference type="InterPro" id="IPR036388">
    <property type="entry name" value="WH-like_DNA-bd_sf"/>
</dbReference>
<keyword evidence="2" id="KW-0238">DNA-binding</keyword>
<name>A0ABP5LX56_9ACTN</name>
<dbReference type="InterPro" id="IPR036390">
    <property type="entry name" value="WH_DNA-bd_sf"/>
</dbReference>
<evidence type="ECO:0000259" key="4">
    <source>
        <dbReference type="PROSITE" id="PS50956"/>
    </source>
</evidence>
<dbReference type="Gene3D" id="3.30.70.920">
    <property type="match status" value="2"/>
</dbReference>
<dbReference type="SUPFAM" id="SSF54909">
    <property type="entry name" value="Dimeric alpha+beta barrel"/>
    <property type="match status" value="2"/>
</dbReference>
<dbReference type="InterPro" id="IPR019887">
    <property type="entry name" value="Tscrpt_reg_AsnC/Lrp_C"/>
</dbReference>
<dbReference type="PRINTS" id="PR00033">
    <property type="entry name" value="HTHASNC"/>
</dbReference>
<keyword evidence="6" id="KW-1185">Reference proteome</keyword>
<evidence type="ECO:0000256" key="3">
    <source>
        <dbReference type="ARBA" id="ARBA00023163"/>
    </source>
</evidence>
<dbReference type="EMBL" id="BAAAMR010000063">
    <property type="protein sequence ID" value="GAA2153757.1"/>
    <property type="molecule type" value="Genomic_DNA"/>
</dbReference>
<keyword evidence="1" id="KW-0805">Transcription regulation</keyword>
<proteinExistence type="predicted"/>